<name>A0A4S4LT47_9AGAM</name>
<sequence>MTSKAASLQHVSPQELYNALCGAASQNPAEMQASSERLKELLELCGSCNALQEIASQKTVLLPVRQLSIIQFKNRISNRWRSRRPSLPTDLVSLINSKLEMRYTSSLSDPHSTLVLHRALRVLYAFVKEFSQMNFGSQAAATGQLVEQFHIVLSNHYLHLVEPLLRLELANLCVERVAEDLLFVHIIFKCLAHLAVWLRRKSQRAINEKFEAWFTQLFQTFALHLKTLSESRNALMHSLRSSNVQPDAVTERSLTLLSRHILTMGKFFRRLQQIDAAVFVALPSCDNLVSYYWDKVVQANASPDLIADSLDAVYPIRFLVQGMVLFKDSLAQWTPVRKDGSENVAALPKEFVERAVTLLVTNFMPLKSSDLEGWMADPEEWVNSEEKEDEQWVFEIRPCAERVLLTLANQYRDYVAPLLTDAFNQVVAQPTVTLQDVIQKEAIYCAVGRCAHRLKDSVDFAQWLNVASTEVHSTNTDFLIIKRRIAWLIGKWVGEKCAMPNDIRVWQILLHLLADRGTGTEVVRLTAAAAVKDCVNALDFDANLFFPYLGGIIAEIIQLIGETETLETKRKVAGFLSTVIKRAGTTIIPVVGVITGPLPQLWNSAGEDFLFKASILRIVTVLVSSLKEVSVSQSGVVVPLVRESFTSDSISHLDDDALNLWLTALRNTTTIEGVSGNPGLIDLVPLAISLLASNLDLLGKITNIFESCYLLDAGAVLQRYSGSLFLAYRSAMDQAPLPNTKGLAVSLNLLFQMAPPALYAEGLHVSGLFSKLMKAIVEDDSDTILLTHYITIMARMTLADVQTFCQLMTATATALNTPETELWEGLLDQWWRRFDNMYEPRIRKLSGMSIAALVSTGRPEVLERLHSEIFNLWMDVFSELKETLEKKQEESLNGETTILTLYWDQPPTSFYSGTEHTPEYERRKASFDNDPVRTTPFAGFIATRLQQAEIACGGTQVMQTQYLAKADPIVVKSIMDEIRKK</sequence>
<dbReference type="InterPro" id="IPR016024">
    <property type="entry name" value="ARM-type_fold"/>
</dbReference>
<comment type="similarity">
    <text evidence="2">Belongs to the importin beta family.</text>
</comment>
<dbReference type="InterPro" id="IPR011989">
    <property type="entry name" value="ARM-like"/>
</dbReference>
<dbReference type="InterPro" id="IPR058669">
    <property type="entry name" value="TPR_IPO7/11-like"/>
</dbReference>
<evidence type="ECO:0000256" key="3">
    <source>
        <dbReference type="ARBA" id="ARBA00022448"/>
    </source>
</evidence>
<dbReference type="InterPro" id="IPR001494">
    <property type="entry name" value="Importin-beta_N"/>
</dbReference>
<keyword evidence="4" id="KW-0539">Nucleus</keyword>
<dbReference type="GO" id="GO:0006606">
    <property type="term" value="P:protein import into nucleus"/>
    <property type="evidence" value="ECO:0007669"/>
    <property type="project" value="TreeGrafter"/>
</dbReference>
<gene>
    <name evidence="6" type="ORF">EW146_g5093</name>
</gene>
<dbReference type="GO" id="GO:0031267">
    <property type="term" value="F:small GTPase binding"/>
    <property type="evidence" value="ECO:0007669"/>
    <property type="project" value="InterPro"/>
</dbReference>
<evidence type="ECO:0000313" key="6">
    <source>
        <dbReference type="EMBL" id="THH15375.1"/>
    </source>
</evidence>
<dbReference type="PANTHER" id="PTHR10997">
    <property type="entry name" value="IMPORTIN-7, 8, 11"/>
    <property type="match status" value="1"/>
</dbReference>
<dbReference type="Pfam" id="PF25758">
    <property type="entry name" value="TPR_IPO11"/>
    <property type="match status" value="1"/>
</dbReference>
<evidence type="ECO:0000256" key="1">
    <source>
        <dbReference type="ARBA" id="ARBA00004123"/>
    </source>
</evidence>
<accession>A0A4S4LT47</accession>
<evidence type="ECO:0000259" key="5">
    <source>
        <dbReference type="PROSITE" id="PS50166"/>
    </source>
</evidence>
<dbReference type="PROSITE" id="PS50166">
    <property type="entry name" value="IMPORTIN_B_NT"/>
    <property type="match status" value="1"/>
</dbReference>
<evidence type="ECO:0000313" key="7">
    <source>
        <dbReference type="Proteomes" id="UP000310158"/>
    </source>
</evidence>
<comment type="subcellular location">
    <subcellularLocation>
        <location evidence="1">Nucleus</location>
    </subcellularLocation>
</comment>
<dbReference type="Pfam" id="PF03810">
    <property type="entry name" value="IBN_N"/>
    <property type="match status" value="1"/>
</dbReference>
<evidence type="ECO:0000256" key="4">
    <source>
        <dbReference type="ARBA" id="ARBA00023242"/>
    </source>
</evidence>
<keyword evidence="7" id="KW-1185">Reference proteome</keyword>
<feature type="domain" description="Importin N-terminal" evidence="5">
    <location>
        <begin position="34"/>
        <end position="105"/>
    </location>
</feature>
<protein>
    <recommendedName>
        <fullName evidence="5">Importin N-terminal domain-containing protein</fullName>
    </recommendedName>
</protein>
<dbReference type="EMBL" id="SGPL01000213">
    <property type="protein sequence ID" value="THH15375.1"/>
    <property type="molecule type" value="Genomic_DNA"/>
</dbReference>
<keyword evidence="3" id="KW-0813">Transport</keyword>
<comment type="caution">
    <text evidence="6">The sequence shown here is derived from an EMBL/GenBank/DDBJ whole genome shotgun (WGS) entry which is preliminary data.</text>
</comment>
<dbReference type="Gene3D" id="1.25.10.10">
    <property type="entry name" value="Leucine-rich Repeat Variant"/>
    <property type="match status" value="1"/>
</dbReference>
<dbReference type="SUPFAM" id="SSF48371">
    <property type="entry name" value="ARM repeat"/>
    <property type="match status" value="1"/>
</dbReference>
<organism evidence="6 7">
    <name type="scientific">Bondarzewia mesenterica</name>
    <dbReference type="NCBI Taxonomy" id="1095465"/>
    <lineage>
        <taxon>Eukaryota</taxon>
        <taxon>Fungi</taxon>
        <taxon>Dikarya</taxon>
        <taxon>Basidiomycota</taxon>
        <taxon>Agaricomycotina</taxon>
        <taxon>Agaricomycetes</taxon>
        <taxon>Russulales</taxon>
        <taxon>Bondarzewiaceae</taxon>
        <taxon>Bondarzewia</taxon>
    </lineage>
</organism>
<evidence type="ECO:0000256" key="2">
    <source>
        <dbReference type="ARBA" id="ARBA00007991"/>
    </source>
</evidence>
<reference evidence="6 7" key="1">
    <citation type="submission" date="2019-02" db="EMBL/GenBank/DDBJ databases">
        <title>Genome sequencing of the rare red list fungi Bondarzewia mesenterica.</title>
        <authorList>
            <person name="Buettner E."/>
            <person name="Kellner H."/>
        </authorList>
    </citation>
    <scope>NUCLEOTIDE SEQUENCE [LARGE SCALE GENOMIC DNA]</scope>
    <source>
        <strain evidence="6 7">DSM 108281</strain>
    </source>
</reference>
<dbReference type="PANTHER" id="PTHR10997:SF7">
    <property type="entry name" value="IMPORTIN-11"/>
    <property type="match status" value="1"/>
</dbReference>
<dbReference type="GO" id="GO:0005635">
    <property type="term" value="C:nuclear envelope"/>
    <property type="evidence" value="ECO:0007669"/>
    <property type="project" value="TreeGrafter"/>
</dbReference>
<dbReference type="OrthoDB" id="361693at2759"/>
<dbReference type="AlphaFoldDB" id="A0A4S4LT47"/>
<dbReference type="GO" id="GO:0005829">
    <property type="term" value="C:cytosol"/>
    <property type="evidence" value="ECO:0007669"/>
    <property type="project" value="TreeGrafter"/>
</dbReference>
<dbReference type="Proteomes" id="UP000310158">
    <property type="component" value="Unassembled WGS sequence"/>
</dbReference>
<proteinExistence type="inferred from homology"/>